<dbReference type="AlphaFoldDB" id="L2GX60"/>
<dbReference type="OrthoDB" id="4025405at2759"/>
<keyword evidence="8" id="KW-1185">Reference proteome</keyword>
<dbReference type="InterPro" id="IPR009072">
    <property type="entry name" value="Histone-fold"/>
</dbReference>
<evidence type="ECO:0000259" key="6">
    <source>
        <dbReference type="Pfam" id="PF00125"/>
    </source>
</evidence>
<comment type="subcellular location">
    <subcellularLocation>
        <location evidence="1">Chromosome</location>
    </subcellularLocation>
</comment>
<dbReference type="GO" id="GO:0030527">
    <property type="term" value="F:structural constituent of chromatin"/>
    <property type="evidence" value="ECO:0007669"/>
    <property type="project" value="InterPro"/>
</dbReference>
<dbReference type="SUPFAM" id="SSF47113">
    <property type="entry name" value="Histone-fold"/>
    <property type="match status" value="1"/>
</dbReference>
<sequence length="148" mass="16489">MARTKQTARKSTGGKAPRKGLAAKAARKTSAVDIGTATKRVSRYKPGNTLLFREIKKYSKSIDCLIPKQPFKRFVLSALNEIGMRDSVRFKAGCLNALQEALENFVVTLCEDAYLCTRHAGRVTLMPKDLNLVMRIKRPMFLVGPCKV</sequence>
<evidence type="ECO:0000256" key="2">
    <source>
        <dbReference type="ARBA" id="ARBA00010343"/>
    </source>
</evidence>
<dbReference type="GO" id="GO:0003677">
    <property type="term" value="F:DNA binding"/>
    <property type="evidence" value="ECO:0007669"/>
    <property type="project" value="InterPro"/>
</dbReference>
<keyword evidence="4" id="KW-0544">Nucleosome core</keyword>
<dbReference type="OMA" id="DMVDYGD"/>
<dbReference type="SMART" id="SM00428">
    <property type="entry name" value="H3"/>
    <property type="match status" value="1"/>
</dbReference>
<protein>
    <recommendedName>
        <fullName evidence="6">Core Histone H2A/H2B/H3 domain-containing protein</fullName>
    </recommendedName>
</protein>
<dbReference type="Pfam" id="PF00125">
    <property type="entry name" value="Histone"/>
    <property type="match status" value="1"/>
</dbReference>
<evidence type="ECO:0000313" key="8">
    <source>
        <dbReference type="Proteomes" id="UP000011081"/>
    </source>
</evidence>
<evidence type="ECO:0000313" key="7">
    <source>
        <dbReference type="EMBL" id="ELA48229.1"/>
    </source>
</evidence>
<feature type="region of interest" description="Disordered" evidence="5">
    <location>
        <begin position="1"/>
        <end position="20"/>
    </location>
</feature>
<evidence type="ECO:0000256" key="3">
    <source>
        <dbReference type="ARBA" id="ARBA00022454"/>
    </source>
</evidence>
<dbReference type="CDD" id="cd22911">
    <property type="entry name" value="HFD_H3"/>
    <property type="match status" value="1"/>
</dbReference>
<gene>
    <name evidence="7" type="ORF">VCUG_00270</name>
</gene>
<dbReference type="HOGENOM" id="CLU_078295_4_0_1"/>
<dbReference type="VEuPathDB" id="MicrosporidiaDB:VCUG_00270"/>
<dbReference type="InterPro" id="IPR000164">
    <property type="entry name" value="Histone_H3/CENP-A"/>
</dbReference>
<feature type="domain" description="Core Histone H2A/H2B/H3" evidence="6">
    <location>
        <begin position="53"/>
        <end position="136"/>
    </location>
</feature>
<dbReference type="Gene3D" id="1.10.20.10">
    <property type="entry name" value="Histone, subunit A"/>
    <property type="match status" value="1"/>
</dbReference>
<name>L2GX60_VAVCU</name>
<accession>L2GX60</accession>
<dbReference type="InParanoid" id="L2GX60"/>
<reference evidence="8" key="1">
    <citation type="submission" date="2011-03" db="EMBL/GenBank/DDBJ databases">
        <title>The genome sequence of Vavraia culicis strain floridensis.</title>
        <authorList>
            <consortium name="The Broad Institute Genome Sequencing Platform"/>
            <person name="Cuomo C."/>
            <person name="Becnel J."/>
            <person name="Sanscrainte N."/>
            <person name="Young S.K."/>
            <person name="Zeng Q."/>
            <person name="Gargeya S."/>
            <person name="Fitzgerald M."/>
            <person name="Haas B."/>
            <person name="Abouelleil A."/>
            <person name="Alvarado L."/>
            <person name="Arachchi H.M."/>
            <person name="Berlin A."/>
            <person name="Chapman S.B."/>
            <person name="Gearin G."/>
            <person name="Goldberg J."/>
            <person name="Griggs A."/>
            <person name="Gujja S."/>
            <person name="Hansen M."/>
            <person name="Heiman D."/>
            <person name="Howarth C."/>
            <person name="Larimer J."/>
            <person name="Lui A."/>
            <person name="MacDonald P.J.P."/>
            <person name="McCowen C."/>
            <person name="Montmayeur A."/>
            <person name="Murphy C."/>
            <person name="Neiman D."/>
            <person name="Pearson M."/>
            <person name="Priest M."/>
            <person name="Roberts A."/>
            <person name="Saif S."/>
            <person name="Shea T."/>
            <person name="Sisk P."/>
            <person name="Stolte C."/>
            <person name="Sykes S."/>
            <person name="Wortman J."/>
            <person name="Nusbaum C."/>
            <person name="Birren B."/>
        </authorList>
    </citation>
    <scope>NUCLEOTIDE SEQUENCE [LARGE SCALE GENOMIC DNA]</scope>
    <source>
        <strain evidence="8">floridensis</strain>
    </source>
</reference>
<organism evidence="7 8">
    <name type="scientific">Vavraia culicis (isolate floridensis)</name>
    <name type="common">Microsporidian parasite</name>
    <dbReference type="NCBI Taxonomy" id="948595"/>
    <lineage>
        <taxon>Eukaryota</taxon>
        <taxon>Fungi</taxon>
        <taxon>Fungi incertae sedis</taxon>
        <taxon>Microsporidia</taxon>
        <taxon>Pleistophoridae</taxon>
        <taxon>Vavraia</taxon>
    </lineage>
</organism>
<dbReference type="GeneID" id="19878160"/>
<comment type="similarity">
    <text evidence="2">Belongs to the histone H3 family.</text>
</comment>
<keyword evidence="4" id="KW-0238">DNA-binding</keyword>
<dbReference type="PANTHER" id="PTHR11426">
    <property type="entry name" value="HISTONE H3"/>
    <property type="match status" value="1"/>
</dbReference>
<dbReference type="RefSeq" id="XP_008073290.1">
    <property type="nucleotide sequence ID" value="XM_008075099.1"/>
</dbReference>
<evidence type="ECO:0000256" key="1">
    <source>
        <dbReference type="ARBA" id="ARBA00004286"/>
    </source>
</evidence>
<dbReference type="GO" id="GO:0000786">
    <property type="term" value="C:nucleosome"/>
    <property type="evidence" value="ECO:0007669"/>
    <property type="project" value="UniProtKB-KW"/>
</dbReference>
<evidence type="ECO:0000256" key="5">
    <source>
        <dbReference type="SAM" id="MobiDB-lite"/>
    </source>
</evidence>
<dbReference type="GO" id="GO:0046982">
    <property type="term" value="F:protein heterodimerization activity"/>
    <property type="evidence" value="ECO:0007669"/>
    <property type="project" value="InterPro"/>
</dbReference>
<dbReference type="STRING" id="948595.L2GX60"/>
<proteinExistence type="inferred from homology"/>
<dbReference type="PRINTS" id="PR00622">
    <property type="entry name" value="HISTONEH3"/>
</dbReference>
<dbReference type="EMBL" id="GL877406">
    <property type="protein sequence ID" value="ELA48229.1"/>
    <property type="molecule type" value="Genomic_DNA"/>
</dbReference>
<keyword evidence="3" id="KW-0158">Chromosome</keyword>
<dbReference type="InterPro" id="IPR007125">
    <property type="entry name" value="H2A/H2B/H3"/>
</dbReference>
<dbReference type="Proteomes" id="UP000011081">
    <property type="component" value="Unassembled WGS sequence"/>
</dbReference>
<evidence type="ECO:0000256" key="4">
    <source>
        <dbReference type="ARBA" id="ARBA00023269"/>
    </source>
</evidence>